<evidence type="ECO:0000313" key="2">
    <source>
        <dbReference type="Proteomes" id="UP001055125"/>
    </source>
</evidence>
<keyword evidence="2" id="KW-1185">Reference proteome</keyword>
<proteinExistence type="predicted"/>
<sequence>MPRSKPPQTSVAHGWSAVGSFTGKRLDQLHAMCRDPRVADWQFRIAFRISQQVDEATGVAIISDETLTDEVPRTDVGKLRRCRNALEAIPWWQVTRGSRGRASVYRFLNGAIDPITEVMAAKREKRNEARIERLKRSVSSVMGGKSDPLQPTNDDADRGVNLTPYLGPQGVKLHRVSPVTLPPLHPEHHPESGAFGTVQDVATGVTAEDPFDRSGWDEEDWQAFYEECAGILEFDGGYSRVDAESMAGAEISKMRAMA</sequence>
<reference evidence="1" key="1">
    <citation type="journal article" date="2021" name="Front. Microbiol.">
        <title>Comprehensive Comparative Genomics and Phenotyping of Methylobacterium Species.</title>
        <authorList>
            <person name="Alessa O."/>
            <person name="Ogura Y."/>
            <person name="Fujitani Y."/>
            <person name="Takami H."/>
            <person name="Hayashi T."/>
            <person name="Sahin N."/>
            <person name="Tani A."/>
        </authorList>
    </citation>
    <scope>NUCLEOTIDE SEQUENCE</scope>
    <source>
        <strain evidence="1">DSM 19015</strain>
    </source>
</reference>
<comment type="caution">
    <text evidence="1">The sequence shown here is derived from an EMBL/GenBank/DDBJ whole genome shotgun (WGS) entry which is preliminary data.</text>
</comment>
<dbReference type="EMBL" id="BPQP01000068">
    <property type="protein sequence ID" value="GJD96770.1"/>
    <property type="molecule type" value="Genomic_DNA"/>
</dbReference>
<accession>A0ABQ4S0X7</accession>
<evidence type="ECO:0008006" key="3">
    <source>
        <dbReference type="Google" id="ProtNLM"/>
    </source>
</evidence>
<gene>
    <name evidence="1" type="ORF">OCOJLMKI_3995</name>
</gene>
<organism evidence="1 2">
    <name type="scientific">Methylobacterium iners</name>
    <dbReference type="NCBI Taxonomy" id="418707"/>
    <lineage>
        <taxon>Bacteria</taxon>
        <taxon>Pseudomonadati</taxon>
        <taxon>Pseudomonadota</taxon>
        <taxon>Alphaproteobacteria</taxon>
        <taxon>Hyphomicrobiales</taxon>
        <taxon>Methylobacteriaceae</taxon>
        <taxon>Methylobacterium</taxon>
    </lineage>
</organism>
<name>A0ABQ4S0X7_9HYPH</name>
<dbReference type="Proteomes" id="UP001055125">
    <property type="component" value="Unassembled WGS sequence"/>
</dbReference>
<reference evidence="1" key="2">
    <citation type="submission" date="2021-08" db="EMBL/GenBank/DDBJ databases">
        <authorList>
            <person name="Tani A."/>
            <person name="Ola A."/>
            <person name="Ogura Y."/>
            <person name="Katsura K."/>
            <person name="Hayashi T."/>
        </authorList>
    </citation>
    <scope>NUCLEOTIDE SEQUENCE</scope>
    <source>
        <strain evidence="1">DSM 19015</strain>
    </source>
</reference>
<evidence type="ECO:0000313" key="1">
    <source>
        <dbReference type="EMBL" id="GJD96770.1"/>
    </source>
</evidence>
<protein>
    <recommendedName>
        <fullName evidence="3">Helix-turn-helix domain-containing protein</fullName>
    </recommendedName>
</protein>